<comment type="subcellular location">
    <subcellularLocation>
        <location evidence="2">Cell envelope</location>
    </subcellularLocation>
</comment>
<dbReference type="SUPFAM" id="SSF51261">
    <property type="entry name" value="Duplicated hybrid motif"/>
    <property type="match status" value="1"/>
</dbReference>
<keyword evidence="5" id="KW-0645">Protease</keyword>
<reference evidence="19 20" key="1">
    <citation type="submission" date="2018-01" db="EMBL/GenBank/DDBJ databases">
        <authorList>
            <person name="Fu G.-Y."/>
        </authorList>
    </citation>
    <scope>NUCLEOTIDE SEQUENCE [LARGE SCALE GENOMIC DNA]</scope>
    <source>
        <strain evidence="19 20">SY39</strain>
    </source>
</reference>
<evidence type="ECO:0000313" key="20">
    <source>
        <dbReference type="Proteomes" id="UP000242205"/>
    </source>
</evidence>
<evidence type="ECO:0000256" key="3">
    <source>
        <dbReference type="ARBA" id="ARBA00011245"/>
    </source>
</evidence>
<sequence>MRLRENGILAESQRQSSKPKRIPLSAAVFVISLLGVVAATAVPPGESGLSFVPESVVEDLGAPGLEALPPEPTLPFVYNERIRSGDTLQSIFRRLGVADEQAWAFMNTSKEANQVLRQLRAGRSLVAMVAPDGKLVSLNLPVSRSSERFVVKREGDAFALSGSSEADIDTLVEMRGGVITHSLFGATDAAGVPDSVASRFAEIFGTQIDFSRDIRSGDRFSVVYETIYDSGVPVRTGRILAAEFENQGDTYRVVLHREADGNEVYYTPDGRGLNQAFLRYPLEFTRISSNFGRRMHPIHKRWRSHNGTDFAAPTGTPVKASSDGRVSFVGTQNGYGKTVVIRHRDGYSTLYAHLNGFAKGVHKGQRVRQGDPIAYVGMTGWATGPHLHYEIRINNVPHDPLKIALPPVKPLEGKALAEFRAVAEPMLDRLALLNHQPTTLAARGD</sequence>
<keyword evidence="6" id="KW-0479">Metal-binding</keyword>
<evidence type="ECO:0000256" key="14">
    <source>
        <dbReference type="ARBA" id="ARBA00080962"/>
    </source>
</evidence>
<protein>
    <recommendedName>
        <fullName evidence="11">DD-carboxypeptidase/endopeptidase Mpg</fullName>
    </recommendedName>
    <alternativeName>
        <fullName evidence="14">Metalloprotease active against peptidoglycan</fullName>
    </alternativeName>
    <alternativeName>
        <fullName evidence="15">Zinc metallopeptidase</fullName>
    </alternativeName>
    <alternativeName>
        <fullName evidence="13">Zinc metalloprotease</fullName>
    </alternativeName>
    <alternativeName>
        <fullName evidence="12">Zinc-dependent metallopeptidase</fullName>
    </alternativeName>
</protein>
<dbReference type="FunFam" id="2.70.70.10:FF:000002">
    <property type="entry name" value="Murein DD-endopeptidase MepM"/>
    <property type="match status" value="1"/>
</dbReference>
<keyword evidence="9" id="KW-0482">Metalloprotease</keyword>
<gene>
    <name evidence="19" type="ORF">C0099_07080</name>
</gene>
<keyword evidence="20" id="KW-1185">Reference proteome</keyword>
<dbReference type="InterPro" id="IPR050570">
    <property type="entry name" value="Cell_wall_metabolism_enzyme"/>
</dbReference>
<dbReference type="CDD" id="cd12797">
    <property type="entry name" value="M23_peptidase"/>
    <property type="match status" value="1"/>
</dbReference>
<comment type="subunit">
    <text evidence="3">Monomer.</text>
</comment>
<dbReference type="Gene3D" id="3.10.450.350">
    <property type="match status" value="2"/>
</dbReference>
<keyword evidence="16" id="KW-1133">Transmembrane helix</keyword>
<dbReference type="GO" id="GO:0030313">
    <property type="term" value="C:cell envelope"/>
    <property type="evidence" value="ECO:0007669"/>
    <property type="project" value="UniProtKB-SubCell"/>
</dbReference>
<dbReference type="Pfam" id="PF19425">
    <property type="entry name" value="Csd3_N2"/>
    <property type="match status" value="1"/>
</dbReference>
<dbReference type="Pfam" id="PF01551">
    <property type="entry name" value="Peptidase_M23"/>
    <property type="match status" value="1"/>
</dbReference>
<keyword evidence="10" id="KW-0865">Zymogen</keyword>
<dbReference type="AlphaFoldDB" id="A0A2I6S662"/>
<evidence type="ECO:0000256" key="12">
    <source>
        <dbReference type="ARBA" id="ARBA00075934"/>
    </source>
</evidence>
<evidence type="ECO:0000256" key="5">
    <source>
        <dbReference type="ARBA" id="ARBA00022670"/>
    </source>
</evidence>
<dbReference type="PANTHER" id="PTHR21666">
    <property type="entry name" value="PEPTIDASE-RELATED"/>
    <property type="match status" value="1"/>
</dbReference>
<organism evidence="19 20">
    <name type="scientific">Pseudazoarcus pumilus</name>
    <dbReference type="NCBI Taxonomy" id="2067960"/>
    <lineage>
        <taxon>Bacteria</taxon>
        <taxon>Pseudomonadati</taxon>
        <taxon>Pseudomonadota</taxon>
        <taxon>Betaproteobacteria</taxon>
        <taxon>Rhodocyclales</taxon>
        <taxon>Zoogloeaceae</taxon>
        <taxon>Pseudazoarcus</taxon>
    </lineage>
</organism>
<dbReference type="InterPro" id="IPR045834">
    <property type="entry name" value="Csd3_N2"/>
</dbReference>
<dbReference type="GO" id="GO:0004222">
    <property type="term" value="F:metalloendopeptidase activity"/>
    <property type="evidence" value="ECO:0007669"/>
    <property type="project" value="TreeGrafter"/>
</dbReference>
<keyword evidence="4" id="KW-1029">Fimbrium biogenesis</keyword>
<keyword evidence="8" id="KW-0862">Zinc</keyword>
<evidence type="ECO:0000256" key="7">
    <source>
        <dbReference type="ARBA" id="ARBA00022801"/>
    </source>
</evidence>
<dbReference type="GO" id="GO:0046872">
    <property type="term" value="F:metal ion binding"/>
    <property type="evidence" value="ECO:0007669"/>
    <property type="project" value="UniProtKB-KW"/>
</dbReference>
<evidence type="ECO:0000256" key="4">
    <source>
        <dbReference type="ARBA" id="ARBA00022558"/>
    </source>
</evidence>
<dbReference type="PANTHER" id="PTHR21666:SF288">
    <property type="entry name" value="CELL DIVISION PROTEIN YTFB"/>
    <property type="match status" value="1"/>
</dbReference>
<dbReference type="Proteomes" id="UP000242205">
    <property type="component" value="Chromosome"/>
</dbReference>
<comment type="cofactor">
    <cofactor evidence="1">
        <name>Zn(2+)</name>
        <dbReference type="ChEBI" id="CHEBI:29105"/>
    </cofactor>
</comment>
<evidence type="ECO:0000256" key="8">
    <source>
        <dbReference type="ARBA" id="ARBA00022833"/>
    </source>
</evidence>
<dbReference type="Gene3D" id="2.70.70.10">
    <property type="entry name" value="Glucose Permease (Domain IIA)"/>
    <property type="match status" value="1"/>
</dbReference>
<dbReference type="RefSeq" id="WP_102246788.1">
    <property type="nucleotide sequence ID" value="NZ_CP025682.1"/>
</dbReference>
<evidence type="ECO:0000256" key="11">
    <source>
        <dbReference type="ARBA" id="ARBA00070348"/>
    </source>
</evidence>
<feature type="domain" description="Csd3-like second N-terminal" evidence="18">
    <location>
        <begin position="177"/>
        <end position="291"/>
    </location>
</feature>
<keyword evidence="16" id="KW-0812">Transmembrane</keyword>
<dbReference type="GO" id="GO:0006508">
    <property type="term" value="P:proteolysis"/>
    <property type="evidence" value="ECO:0007669"/>
    <property type="project" value="UniProtKB-KW"/>
</dbReference>
<evidence type="ECO:0000256" key="1">
    <source>
        <dbReference type="ARBA" id="ARBA00001947"/>
    </source>
</evidence>
<evidence type="ECO:0000259" key="17">
    <source>
        <dbReference type="Pfam" id="PF01551"/>
    </source>
</evidence>
<dbReference type="OrthoDB" id="9815245at2"/>
<evidence type="ECO:0000313" key="19">
    <source>
        <dbReference type="EMBL" id="AUN94721.1"/>
    </source>
</evidence>
<evidence type="ECO:0000256" key="15">
    <source>
        <dbReference type="ARBA" id="ARBA00081777"/>
    </source>
</evidence>
<evidence type="ECO:0000256" key="2">
    <source>
        <dbReference type="ARBA" id="ARBA00004196"/>
    </source>
</evidence>
<feature type="transmembrane region" description="Helical" evidence="16">
    <location>
        <begin position="21"/>
        <end position="42"/>
    </location>
</feature>
<dbReference type="InterPro" id="IPR011055">
    <property type="entry name" value="Dup_hybrid_motif"/>
</dbReference>
<evidence type="ECO:0000259" key="18">
    <source>
        <dbReference type="Pfam" id="PF19425"/>
    </source>
</evidence>
<evidence type="ECO:0000256" key="6">
    <source>
        <dbReference type="ARBA" id="ARBA00022723"/>
    </source>
</evidence>
<evidence type="ECO:0000256" key="10">
    <source>
        <dbReference type="ARBA" id="ARBA00023145"/>
    </source>
</evidence>
<proteinExistence type="predicted"/>
<keyword evidence="7" id="KW-0378">Hydrolase</keyword>
<dbReference type="KEGG" id="atw:C0099_07080"/>
<dbReference type="EMBL" id="CP025682">
    <property type="protein sequence ID" value="AUN94721.1"/>
    <property type="molecule type" value="Genomic_DNA"/>
</dbReference>
<name>A0A2I6S662_9RHOO</name>
<evidence type="ECO:0000256" key="9">
    <source>
        <dbReference type="ARBA" id="ARBA00023049"/>
    </source>
</evidence>
<keyword evidence="16" id="KW-0472">Membrane</keyword>
<evidence type="ECO:0000256" key="13">
    <source>
        <dbReference type="ARBA" id="ARBA00079577"/>
    </source>
</evidence>
<feature type="domain" description="M23ase beta-sheet core" evidence="17">
    <location>
        <begin position="304"/>
        <end position="400"/>
    </location>
</feature>
<evidence type="ECO:0000256" key="16">
    <source>
        <dbReference type="SAM" id="Phobius"/>
    </source>
</evidence>
<accession>A0A2I6S662</accession>
<dbReference type="InterPro" id="IPR016047">
    <property type="entry name" value="M23ase_b-sheet_dom"/>
</dbReference>